<feature type="region of interest" description="Disordered" evidence="2">
    <location>
        <begin position="1"/>
        <end position="41"/>
    </location>
</feature>
<dbReference type="InterPro" id="IPR043537">
    <property type="entry name" value="Tiam1/Tiam2/Sif"/>
</dbReference>
<feature type="compositionally biased region" description="Acidic residues" evidence="2">
    <location>
        <begin position="479"/>
        <end position="495"/>
    </location>
</feature>
<feature type="compositionally biased region" description="Polar residues" evidence="2">
    <location>
        <begin position="438"/>
        <end position="448"/>
    </location>
</feature>
<dbReference type="Gene3D" id="1.20.900.10">
    <property type="entry name" value="Dbl homology (DH) domain"/>
    <property type="match status" value="1"/>
</dbReference>
<feature type="domain" description="PH" evidence="3">
    <location>
        <begin position="520"/>
        <end position="631"/>
    </location>
</feature>
<dbReference type="InterPro" id="IPR035899">
    <property type="entry name" value="DBL_dom_sf"/>
</dbReference>
<feature type="region of interest" description="Disordered" evidence="2">
    <location>
        <begin position="1460"/>
        <end position="1544"/>
    </location>
</feature>
<dbReference type="InterPro" id="IPR000219">
    <property type="entry name" value="DH_dom"/>
</dbReference>
<feature type="compositionally biased region" description="Low complexity" evidence="2">
    <location>
        <begin position="167"/>
        <end position="179"/>
    </location>
</feature>
<sequence>MGNTDSQYSSGIAPGKSCSLGFPPPSSSSSSSKRTKEVASARCWWQGSRAGGRAGGRGYPQPHSSWQYEHLPHGGSTMAGGAVRENVSQVGCQIDGGRLGYLESGIGGGGGGGIGPLEKRGGSPKVLLSKDGSMRVEFTNGRVVPATVEPGPQGAPASTGPEPLRTSKGSSLSSDGSWYDSPWGGGGGCGGGANGELADSVFICGPEDASVGYASSGYNTFSSAQMDDVSTGGFNASLLFPGASDNANAKAAGSGSYITCSSGRTEDSDMGDSAIEAETRESGLTSPGFVSSSHLANMVPFPATVGTQLPAPLPRRSSPSFPLDAVVVREGKFEESYSSHTLPCRKAGPVCDGGGVVASGNNRKDFLKNRIRRLSDWTGSLSRKKRRMQEPYGSEASDAFSGGFNPDLNNHPGTLWSSNPLHIQNQNQPAPVQDHLQPAQQNPPSSSNAALRQNIYQNFMQELETGRSEAGGTDPSDGAVDEEDEEEMAGGEDMGEGSSSGSMGCSLEQLDLLFEKEQGVVRRAGWLSFKALITVTKDRKLEMVARRKWKHYWVTLKGCTLLFYETYGKSTAELEDYALLVEDSIVQAVPEHPKKENVFCLSNSYGDVYLFQAANQTDLENWVTSVHSACASLLAKRQGRRREDTVRLLRGHVRLLLQEIDMDSKMKKMADLQLSVIRDHKNRRAVESQIRQWEQNLEKLSVDVFRLRCYQASLQGSEPPNPKSLLAVASRPSKALLGRLGVFSVSSLHALVCTREESALRRRSTTLSGGTRGKRGLFSSLKTLDTLTRRNRQHRHSASQVLECHTLGHPASVCSSERLDAVGKTRPKAPSVDNSWYGSLKSQVFVTLPEGRVIAVPVSEDCLVSELLAAVCEERQLDQNLFGLRVKQLVGQRTETSTAEPTEPLRDLVYDELEMFSLPVFTVTITRPDSILDFGFAVTGHVDGAGWSHMYVSEVDPLGLAVREGLKAGDEVMVLNGSSVSGLDLGLMHTFFHHPSLQLELRREGAGPGEPSNAWANWNTDILLRGESPDPPPPPPPGFEDVPSPPSTSEVTPTQEQNVDRVCTLYQTFPESCGSELEAPRNPYLREANGQPACPGQGPLSQPPCPGHMPVSQRLCKVIQELVDTEKSYVKDLGCLFEIYLTPLQHEHFLSREEMESLFGSLPEMLDFQRVFLQTLEDRISCCPNLSSLETPEQFKKLLFSLGGSFLYYADHFKLYSGFCANHIKVQKVLARAKTDQTFKEFLEARNPTKQHSSTLESYLIKPVQRVLKYPLLLRELVSLTDAQSPEHSHLTEALRAMEKVASHINDMQKIYEDFGPVFDQLAAEQNSPDKEVTEISMGEFLIHAPVVWLNPLPSLGRMRKDPELTLFVFKRAVILVYRESVKLKKRMTSSRSSDQDQVRFRWLVPASAVQVRLGNITGTDNPCVWELVHTRSEVEGRPETVFQLCSSGLESKASVVGALRSIPRDEGPPRRSGPSDKTSTPGSLRRPRVPVDRADPWRRRQHQQHPQQQRRSDRSSRRSTASERAEPSRASPDGSLLGDCCSEPLLPPSSGPCGGDPIPAKDALLGKRARLCPLTDDLEAHLRRLNFTEDEPAAPMQPASSIASLSQDQGEVLGYGQAQPQPLWIPRASVRQQQEEVQCLDLNSLLERDFSVQSMASVVNEDCFYDSVLGIQKAAIASL</sequence>
<feature type="region of interest" description="Disordered" evidence="2">
    <location>
        <begin position="1023"/>
        <end position="1057"/>
    </location>
</feature>
<dbReference type="InterPro" id="IPR055230">
    <property type="entry name" value="PH_Tiam1/2"/>
</dbReference>
<keyword evidence="1" id="KW-0677">Repeat</keyword>
<protein>
    <submittedName>
        <fullName evidence="6">T-lymphoma invasion and metastasis-inducing protein 2</fullName>
    </submittedName>
</protein>
<dbReference type="InterPro" id="IPR036034">
    <property type="entry name" value="PDZ_sf"/>
</dbReference>
<dbReference type="CDD" id="cd00136">
    <property type="entry name" value="PDZ_canonical"/>
    <property type="match status" value="1"/>
</dbReference>
<gene>
    <name evidence="6" type="primary">TIAM2_1</name>
    <name evidence="6" type="ORF">N1851_030401</name>
</gene>
<dbReference type="Pfam" id="PF23014">
    <property type="entry name" value="PH_Tiam1"/>
    <property type="match status" value="1"/>
</dbReference>
<feature type="domain" description="PDZ" evidence="5">
    <location>
        <begin position="922"/>
        <end position="983"/>
    </location>
</feature>
<reference evidence="6" key="1">
    <citation type="journal article" date="2023" name="Front. Mar. Sci.">
        <title>A new Merluccius polli reference genome to investigate the effects of global change in West African waters.</title>
        <authorList>
            <person name="Mateo J.L."/>
            <person name="Blanco-Fernandez C."/>
            <person name="Garcia-Vazquez E."/>
            <person name="Machado-Schiaffino G."/>
        </authorList>
    </citation>
    <scope>NUCLEOTIDE SEQUENCE</scope>
    <source>
        <strain evidence="6">C29</strain>
        <tissue evidence="6">Fin</tissue>
    </source>
</reference>
<dbReference type="SUPFAM" id="SSF50156">
    <property type="entry name" value="PDZ domain-like"/>
    <property type="match status" value="1"/>
</dbReference>
<dbReference type="EMBL" id="JAOPHQ010005751">
    <property type="protein sequence ID" value="KAK0134047.1"/>
    <property type="molecule type" value="Genomic_DNA"/>
</dbReference>
<dbReference type="SUPFAM" id="SSF48065">
    <property type="entry name" value="DBL homology domain (DH-domain)"/>
    <property type="match status" value="1"/>
</dbReference>
<feature type="region of interest" description="Disordered" evidence="2">
    <location>
        <begin position="465"/>
        <end position="503"/>
    </location>
</feature>
<dbReference type="Gene3D" id="6.10.140.680">
    <property type="match status" value="1"/>
</dbReference>
<evidence type="ECO:0000256" key="2">
    <source>
        <dbReference type="SAM" id="MobiDB-lite"/>
    </source>
</evidence>
<dbReference type="Gene3D" id="2.30.29.30">
    <property type="entry name" value="Pleckstrin-homology domain (PH domain)/Phosphotyrosine-binding domain (PTB)"/>
    <property type="match status" value="2"/>
</dbReference>
<dbReference type="Gene3D" id="2.30.42.10">
    <property type="match status" value="1"/>
</dbReference>
<dbReference type="InterPro" id="IPR011993">
    <property type="entry name" value="PH-like_dom_sf"/>
</dbReference>
<evidence type="ECO:0000259" key="4">
    <source>
        <dbReference type="PROSITE" id="PS50010"/>
    </source>
</evidence>
<dbReference type="PANTHER" id="PTHR46001:SF5">
    <property type="entry name" value="RHO GUANINE NUCLEOTIDE EXCHANGE FACTOR TIAM2"/>
    <property type="match status" value="1"/>
</dbReference>
<dbReference type="SMART" id="SM00228">
    <property type="entry name" value="PDZ"/>
    <property type="match status" value="1"/>
</dbReference>
<proteinExistence type="predicted"/>
<keyword evidence="7" id="KW-1185">Reference proteome</keyword>
<dbReference type="Proteomes" id="UP001174136">
    <property type="component" value="Unassembled WGS sequence"/>
</dbReference>
<evidence type="ECO:0000256" key="1">
    <source>
        <dbReference type="ARBA" id="ARBA00022737"/>
    </source>
</evidence>
<feature type="compositionally biased region" description="Polar residues" evidence="2">
    <location>
        <begin position="407"/>
        <end position="430"/>
    </location>
</feature>
<feature type="region of interest" description="Disordered" evidence="2">
    <location>
        <begin position="381"/>
        <end position="448"/>
    </location>
</feature>
<feature type="compositionally biased region" description="Basic and acidic residues" evidence="2">
    <location>
        <begin position="1511"/>
        <end position="1528"/>
    </location>
</feature>
<comment type="caution">
    <text evidence="6">The sequence shown here is derived from an EMBL/GenBank/DDBJ whole genome shotgun (WGS) entry which is preliminary data.</text>
</comment>
<evidence type="ECO:0000259" key="3">
    <source>
        <dbReference type="PROSITE" id="PS50003"/>
    </source>
</evidence>
<evidence type="ECO:0000259" key="5">
    <source>
        <dbReference type="PROSITE" id="PS50106"/>
    </source>
</evidence>
<dbReference type="SUPFAM" id="SSF50729">
    <property type="entry name" value="PH domain-like"/>
    <property type="match status" value="2"/>
</dbReference>
<dbReference type="InterPro" id="IPR040655">
    <property type="entry name" value="TIAM1_CC-Ex"/>
</dbReference>
<dbReference type="Pfam" id="PF00621">
    <property type="entry name" value="RhoGEF"/>
    <property type="match status" value="1"/>
</dbReference>
<dbReference type="InterPro" id="IPR001331">
    <property type="entry name" value="GDS_CDC24_CS"/>
</dbReference>
<feature type="compositionally biased region" description="Pro residues" evidence="2">
    <location>
        <begin position="1029"/>
        <end position="1046"/>
    </location>
</feature>
<dbReference type="SMART" id="SM00233">
    <property type="entry name" value="PH"/>
    <property type="match status" value="1"/>
</dbReference>
<dbReference type="PROSITE" id="PS50010">
    <property type="entry name" value="DH_2"/>
    <property type="match status" value="1"/>
</dbReference>
<dbReference type="InterPro" id="IPR001849">
    <property type="entry name" value="PH_domain"/>
</dbReference>
<dbReference type="InterPro" id="IPR001478">
    <property type="entry name" value="PDZ"/>
</dbReference>
<feature type="region of interest" description="Disordered" evidence="2">
    <location>
        <begin position="143"/>
        <end position="179"/>
    </location>
</feature>
<name>A0AA47NRT5_MERPO</name>
<feature type="domain" description="DH" evidence="4">
    <location>
        <begin position="1114"/>
        <end position="1308"/>
    </location>
</feature>
<evidence type="ECO:0000313" key="7">
    <source>
        <dbReference type="Proteomes" id="UP001174136"/>
    </source>
</evidence>
<dbReference type="PROSITE" id="PS50106">
    <property type="entry name" value="PDZ"/>
    <property type="match status" value="1"/>
</dbReference>
<dbReference type="SMART" id="SM00325">
    <property type="entry name" value="RhoGEF"/>
    <property type="match status" value="1"/>
</dbReference>
<dbReference type="CDD" id="cd00160">
    <property type="entry name" value="RhoGEF"/>
    <property type="match status" value="1"/>
</dbReference>
<evidence type="ECO:0000313" key="6">
    <source>
        <dbReference type="EMBL" id="KAK0134047.1"/>
    </source>
</evidence>
<organism evidence="6 7">
    <name type="scientific">Merluccius polli</name>
    <name type="common">Benguela hake</name>
    <name type="synonym">Merluccius cadenati</name>
    <dbReference type="NCBI Taxonomy" id="89951"/>
    <lineage>
        <taxon>Eukaryota</taxon>
        <taxon>Metazoa</taxon>
        <taxon>Chordata</taxon>
        <taxon>Craniata</taxon>
        <taxon>Vertebrata</taxon>
        <taxon>Euteleostomi</taxon>
        <taxon>Actinopterygii</taxon>
        <taxon>Neopterygii</taxon>
        <taxon>Teleostei</taxon>
        <taxon>Neoteleostei</taxon>
        <taxon>Acanthomorphata</taxon>
        <taxon>Zeiogadaria</taxon>
        <taxon>Gadariae</taxon>
        <taxon>Gadiformes</taxon>
        <taxon>Gadoidei</taxon>
        <taxon>Merlucciidae</taxon>
        <taxon>Merluccius</taxon>
    </lineage>
</organism>
<accession>A0AA47NRT5</accession>
<feature type="compositionally biased region" description="Polar residues" evidence="2">
    <location>
        <begin position="1"/>
        <end position="10"/>
    </location>
</feature>
<dbReference type="GO" id="GO:0007264">
    <property type="term" value="P:small GTPase-mediated signal transduction"/>
    <property type="evidence" value="ECO:0007669"/>
    <property type="project" value="InterPro"/>
</dbReference>
<feature type="compositionally biased region" description="Basic and acidic residues" evidence="2">
    <location>
        <begin position="1490"/>
        <end position="1499"/>
    </location>
</feature>
<dbReference type="PROSITE" id="PS50003">
    <property type="entry name" value="PH_DOMAIN"/>
    <property type="match status" value="1"/>
</dbReference>
<dbReference type="Pfam" id="PF18385">
    <property type="entry name" value="Tiam_CC_Ex"/>
    <property type="match status" value="1"/>
</dbReference>
<dbReference type="PANTHER" id="PTHR46001">
    <property type="entry name" value="TIAM (MAMMALIAN TUMOR INVASION AND METASTASIS FACTOR) HOMOLOG"/>
    <property type="match status" value="1"/>
</dbReference>
<dbReference type="GO" id="GO:0005085">
    <property type="term" value="F:guanyl-nucleotide exchange factor activity"/>
    <property type="evidence" value="ECO:0007669"/>
    <property type="project" value="InterPro"/>
</dbReference>
<dbReference type="Pfam" id="PF00169">
    <property type="entry name" value="PH"/>
    <property type="match status" value="1"/>
</dbReference>
<dbReference type="PROSITE" id="PS00741">
    <property type="entry name" value="DH_1"/>
    <property type="match status" value="1"/>
</dbReference>